<comment type="caution">
    <text evidence="3">The sequence shown here is derived from an EMBL/GenBank/DDBJ whole genome shotgun (WGS) entry which is preliminary data.</text>
</comment>
<keyword evidence="1" id="KW-1133">Transmembrane helix</keyword>
<accession>A0A7J6P950</accession>
<keyword evidence="1" id="KW-0472">Membrane</keyword>
<dbReference type="EMBL" id="JABANP010000056">
    <property type="protein sequence ID" value="KAF4692704.1"/>
    <property type="molecule type" value="Genomic_DNA"/>
</dbReference>
<name>A0A7J6P950_PEROL</name>
<evidence type="ECO:0008006" key="5">
    <source>
        <dbReference type="Google" id="ProtNLM"/>
    </source>
</evidence>
<feature type="chain" id="PRO_5029679806" description="N-acetyltransferase domain-containing protein" evidence="2">
    <location>
        <begin position="21"/>
        <end position="245"/>
    </location>
</feature>
<evidence type="ECO:0000256" key="1">
    <source>
        <dbReference type="SAM" id="Phobius"/>
    </source>
</evidence>
<dbReference type="SUPFAM" id="SSF55729">
    <property type="entry name" value="Acyl-CoA N-acyltransferases (Nat)"/>
    <property type="match status" value="1"/>
</dbReference>
<feature type="signal peptide" evidence="2">
    <location>
        <begin position="1"/>
        <end position="20"/>
    </location>
</feature>
<proteinExistence type="predicted"/>
<keyword evidence="2" id="KW-0732">Signal</keyword>
<protein>
    <recommendedName>
        <fullName evidence="5">N-acetyltransferase domain-containing protein</fullName>
    </recommendedName>
</protein>
<evidence type="ECO:0000313" key="4">
    <source>
        <dbReference type="Proteomes" id="UP000541610"/>
    </source>
</evidence>
<dbReference type="Proteomes" id="UP000541610">
    <property type="component" value="Unassembled WGS sequence"/>
</dbReference>
<evidence type="ECO:0000256" key="2">
    <source>
        <dbReference type="SAM" id="SignalP"/>
    </source>
</evidence>
<keyword evidence="1" id="KW-0812">Transmembrane</keyword>
<gene>
    <name evidence="3" type="ORF">FOZ60_012817</name>
</gene>
<feature type="transmembrane region" description="Helical" evidence="1">
    <location>
        <begin position="221"/>
        <end position="244"/>
    </location>
</feature>
<evidence type="ECO:0000313" key="3">
    <source>
        <dbReference type="EMBL" id="KAF4692704.1"/>
    </source>
</evidence>
<dbReference type="AlphaFoldDB" id="A0A7J6P950"/>
<dbReference type="InterPro" id="IPR016181">
    <property type="entry name" value="Acyl_CoA_acyltransferase"/>
</dbReference>
<sequence>MLNFISAWLIAAQVLETSMAERIVVTFWHVAEGFRMTFDVDKDSNRESASSFRQFLRIPKETGNERIGYIKNVKVTKNSRHRGVGTWMLSIFVTHLKGKHPEVGSVYLMVQHDGRFARKMYENAGFKELEVFGHLHSFKNNREAFGFISSKRIVGRQAKATCIDMKYLNIAVVDRDFVASEAEHVDVDIVQNYVDTRNHYQLVHDNDSAIRADMDGRSPAALVYGPIAVLLTAVTTAACLNLLFA</sequence>
<reference evidence="3 4" key="1">
    <citation type="submission" date="2020-04" db="EMBL/GenBank/DDBJ databases">
        <title>Perkinsus olseni comparative genomics.</title>
        <authorList>
            <person name="Bogema D.R."/>
        </authorList>
    </citation>
    <scope>NUCLEOTIDE SEQUENCE [LARGE SCALE GENOMIC DNA]</scope>
    <source>
        <strain evidence="3">00978-12</strain>
    </source>
</reference>
<organism evidence="3 4">
    <name type="scientific">Perkinsus olseni</name>
    <name type="common">Perkinsus atlanticus</name>
    <dbReference type="NCBI Taxonomy" id="32597"/>
    <lineage>
        <taxon>Eukaryota</taxon>
        <taxon>Sar</taxon>
        <taxon>Alveolata</taxon>
        <taxon>Perkinsozoa</taxon>
        <taxon>Perkinsea</taxon>
        <taxon>Perkinsida</taxon>
        <taxon>Perkinsidae</taxon>
        <taxon>Perkinsus</taxon>
    </lineage>
</organism>
<dbReference type="Gene3D" id="3.40.630.30">
    <property type="match status" value="1"/>
</dbReference>